<evidence type="ECO:0000259" key="3">
    <source>
        <dbReference type="Pfam" id="PF03632"/>
    </source>
</evidence>
<dbReference type="PANTHER" id="PTHR11051:SF8">
    <property type="entry name" value="PROTEIN-GLUCOSYLGALACTOSYLHYDROXYLYSINE GLUCOSIDASE"/>
    <property type="match status" value="1"/>
</dbReference>
<dbReference type="InterPro" id="IPR012341">
    <property type="entry name" value="6hp_glycosidase-like_sf"/>
</dbReference>
<feature type="domain" description="Glycoside hydrolase family 65 N-terminal" evidence="5">
    <location>
        <begin position="295"/>
        <end position="549"/>
    </location>
</feature>
<dbReference type="GO" id="GO:0016757">
    <property type="term" value="F:glycosyltransferase activity"/>
    <property type="evidence" value="ECO:0007669"/>
    <property type="project" value="UniProtKB-ARBA"/>
</dbReference>
<dbReference type="InterPro" id="IPR005194">
    <property type="entry name" value="Glyco_hydro_65_C"/>
</dbReference>
<dbReference type="Pfam" id="PF00702">
    <property type="entry name" value="Hydrolase"/>
    <property type="match status" value="1"/>
</dbReference>
<dbReference type="Pfam" id="PF03636">
    <property type="entry name" value="Glyco_hydro_65N"/>
    <property type="match status" value="1"/>
</dbReference>
<sequence>MLVFGSIGEIFEPEQARTAIAKTCAEEVPMVDPDSSSRHEPGISAVLFDMDGVVTNTALIHATAWKSLFDDVIRDSAPGQTPFDKETDYRAHVDGLTREDGVRSFLRARGIDIAEGNADDGPEKLTVHGLAARKQGYFDEALARQGVEVFPDTLQLLKRLKAEGIPAALVTSSRNSGPILANAGITDLFATRVDGNDIIEQGLAGKPAPDPFLAAARQLGAAPEQCAVLEDSSAGVKAAHDGCFGLVIGVDRADDINELWEAGADRVLSDVSTIDLHTGWHVGKTDRPDPWLLSYDDFDPEAESMREALCAVGNGYWATRASIPGTHAGDVHYPGTYLAGIFNRVENYTDGSPAETEHLINAPDWTFLRVESGEGQVLHPSDDELLDYRQELDLRHGVLRRMVRRRDEQGRITRITTEQFQSMAQPQLAALRVVVDAENWEGDVQVFSAINGDVRNTNVADDTALETRHLRPPTRHHLDERTVLLEARTTQSDIVVAMATRTTVDNPDADAVTVRPTDTARSVGQQYSSGVAPGSPLVVDKIVAVATSRDEALSTPALAAGKRIRRAGNYEELRAQHIRRWAQLWRLFHVNIEDGRQASLSLNLHTFHVLQSVASATTDLDAGVPARGLHGEGYRGHIFWDELFVYPMLTLRQPALTRALLLYRFRRLDEARAAAKEIGLRGALFPWQSGSDGREETPPRLVNPRNGEWIPDNSHQQHHIGLAVAFSVWNYHQVTQDQAFLTDVGAELVIEVARLFASNTEHDPTEDRYSISGVMGPDEFHDGYPGRPGEGLRDNTYTNVLASWTLARVPEILDALDPHEAEALRDRLDLSDDELSRMARISSRLTIHFHADGVISQFAGYEDLKEFPWEHYREKYEDIGRLDLILQDEGDSPNNYRLSKQADLLMLFYLFSVGELRAILEHMGYELSDDAVDRTIDFYLERSSDGSSLSQLVHAWVLSSKNRAKSWSFFHQALDTDLSDGKGSSTAEGIHMGAMAGTIDMILRCYGGVEIQEGLLVLDPQLPDELPAASFQLHYRGQPISVQIAHDQVRLELEPSVAKPIEVRVGTARKTLSPGDVWEVDLPAR</sequence>
<dbReference type="SFLD" id="SFLDS00003">
    <property type="entry name" value="Haloacid_Dehalogenase"/>
    <property type="match status" value="1"/>
</dbReference>
<dbReference type="EMBL" id="JACSPR010000008">
    <property type="protein sequence ID" value="MBD8030865.1"/>
    <property type="molecule type" value="Genomic_DNA"/>
</dbReference>
<dbReference type="InterPro" id="IPR037018">
    <property type="entry name" value="GH65_N"/>
</dbReference>
<keyword evidence="7" id="KW-1185">Reference proteome</keyword>
<proteinExistence type="inferred from homology"/>
<dbReference type="PANTHER" id="PTHR11051">
    <property type="entry name" value="GLYCOSYL HYDROLASE-RELATED"/>
    <property type="match status" value="1"/>
</dbReference>
<dbReference type="InterPro" id="IPR006439">
    <property type="entry name" value="HAD-SF_hydro_IA"/>
</dbReference>
<evidence type="ECO:0000256" key="2">
    <source>
        <dbReference type="ARBA" id="ARBA00023295"/>
    </source>
</evidence>
<dbReference type="InterPro" id="IPR005195">
    <property type="entry name" value="Glyco_hydro_65_M"/>
</dbReference>
<dbReference type="Proteomes" id="UP000650224">
    <property type="component" value="Unassembled WGS sequence"/>
</dbReference>
<dbReference type="NCBIfam" id="TIGR02009">
    <property type="entry name" value="PGMB-YQAB-SF"/>
    <property type="match status" value="1"/>
</dbReference>
<evidence type="ECO:0000259" key="4">
    <source>
        <dbReference type="Pfam" id="PF03633"/>
    </source>
</evidence>
<dbReference type="NCBIfam" id="TIGR01509">
    <property type="entry name" value="HAD-SF-IA-v3"/>
    <property type="match status" value="1"/>
</dbReference>
<dbReference type="SFLD" id="SFLDG01129">
    <property type="entry name" value="C1.5:_HAD__Beta-PGM__Phosphata"/>
    <property type="match status" value="1"/>
</dbReference>
<organism evidence="6 7">
    <name type="scientific">Corynebacterium gallinarum</name>
    <dbReference type="NCBI Taxonomy" id="2762214"/>
    <lineage>
        <taxon>Bacteria</taxon>
        <taxon>Bacillati</taxon>
        <taxon>Actinomycetota</taxon>
        <taxon>Actinomycetes</taxon>
        <taxon>Mycobacteriales</taxon>
        <taxon>Corynebacteriaceae</taxon>
        <taxon>Corynebacterium</taxon>
    </lineage>
</organism>
<evidence type="ECO:0000313" key="7">
    <source>
        <dbReference type="Proteomes" id="UP000650224"/>
    </source>
</evidence>
<evidence type="ECO:0000259" key="5">
    <source>
        <dbReference type="Pfam" id="PF03636"/>
    </source>
</evidence>
<reference evidence="6 7" key="1">
    <citation type="submission" date="2020-08" db="EMBL/GenBank/DDBJ databases">
        <title>A Genomic Blueprint of the Chicken Gut Microbiome.</title>
        <authorList>
            <person name="Gilroy R."/>
            <person name="Ravi A."/>
            <person name="Getino M."/>
            <person name="Pursley I."/>
            <person name="Horton D.L."/>
            <person name="Alikhan N.-F."/>
            <person name="Baker D."/>
            <person name="Gharbi K."/>
            <person name="Hall N."/>
            <person name="Watson M."/>
            <person name="Adriaenssens E.M."/>
            <person name="Foster-Nyarko E."/>
            <person name="Jarju S."/>
            <person name="Secka A."/>
            <person name="Antonio M."/>
            <person name="Oren A."/>
            <person name="Chaudhuri R."/>
            <person name="La Ragione R.M."/>
            <person name="Hildebrand F."/>
            <person name="Pallen M.J."/>
        </authorList>
    </citation>
    <scope>NUCLEOTIDE SEQUENCE [LARGE SCALE GENOMIC DNA]</scope>
    <source>
        <strain evidence="6 7">Sa1YVA5</strain>
    </source>
</reference>
<comment type="similarity">
    <text evidence="1">Belongs to the HAD-like hydrolase superfamily. CbbY/CbbZ/Gph/YieH family.</text>
</comment>
<dbReference type="InterPro" id="IPR005196">
    <property type="entry name" value="Glyco_hydro_65_N"/>
</dbReference>
<dbReference type="Pfam" id="PF03633">
    <property type="entry name" value="Glyco_hydro_65C"/>
    <property type="match status" value="1"/>
</dbReference>
<dbReference type="InterPro" id="IPR023214">
    <property type="entry name" value="HAD_sf"/>
</dbReference>
<dbReference type="InterPro" id="IPR011013">
    <property type="entry name" value="Gal_mutarotase_sf_dom"/>
</dbReference>
<dbReference type="GO" id="GO:0030246">
    <property type="term" value="F:carbohydrate binding"/>
    <property type="evidence" value="ECO:0007669"/>
    <property type="project" value="InterPro"/>
</dbReference>
<feature type="domain" description="Glycoside hydrolase family 65 C-terminal" evidence="4">
    <location>
        <begin position="1010"/>
        <end position="1067"/>
    </location>
</feature>
<dbReference type="Gene3D" id="2.70.98.40">
    <property type="entry name" value="Glycoside hydrolase, family 65, N-terminal domain"/>
    <property type="match status" value="1"/>
</dbReference>
<feature type="domain" description="Glycoside hydrolase family 65 central catalytic" evidence="3">
    <location>
        <begin position="604"/>
        <end position="999"/>
    </location>
</feature>
<dbReference type="Gene3D" id="3.40.50.1000">
    <property type="entry name" value="HAD superfamily/HAD-like"/>
    <property type="match status" value="1"/>
</dbReference>
<dbReference type="SUPFAM" id="SSF56784">
    <property type="entry name" value="HAD-like"/>
    <property type="match status" value="1"/>
</dbReference>
<dbReference type="Gene3D" id="2.60.420.10">
    <property type="entry name" value="Maltose phosphorylase, domain 3"/>
    <property type="match status" value="1"/>
</dbReference>
<dbReference type="InterPro" id="IPR008928">
    <property type="entry name" value="6-hairpin_glycosidase_sf"/>
</dbReference>
<dbReference type="GO" id="GO:0005975">
    <property type="term" value="P:carbohydrate metabolic process"/>
    <property type="evidence" value="ECO:0007669"/>
    <property type="project" value="InterPro"/>
</dbReference>
<dbReference type="AlphaFoldDB" id="A0A8I0HKK8"/>
<name>A0A8I0HKK8_9CORY</name>
<dbReference type="Gene3D" id="1.10.150.240">
    <property type="entry name" value="Putative phosphatase, domain 2"/>
    <property type="match status" value="1"/>
</dbReference>
<accession>A0A8I0HKK8</accession>
<keyword evidence="6" id="KW-0378">Hydrolase</keyword>
<dbReference type="InterPro" id="IPR010976">
    <property type="entry name" value="B-phosphoglucomutase_hydrolase"/>
</dbReference>
<dbReference type="SUPFAM" id="SSF74650">
    <property type="entry name" value="Galactose mutarotase-like"/>
    <property type="match status" value="1"/>
</dbReference>
<protein>
    <submittedName>
        <fullName evidence="6">Beta-phosphoglucomutase family hydrolase</fullName>
    </submittedName>
</protein>
<keyword evidence="2" id="KW-0326">Glycosidase</keyword>
<dbReference type="GO" id="GO:0004553">
    <property type="term" value="F:hydrolase activity, hydrolyzing O-glycosyl compounds"/>
    <property type="evidence" value="ECO:0007669"/>
    <property type="project" value="TreeGrafter"/>
</dbReference>
<gene>
    <name evidence="6" type="ORF">H9627_11145</name>
</gene>
<dbReference type="InterPro" id="IPR023198">
    <property type="entry name" value="PGP-like_dom2"/>
</dbReference>
<dbReference type="FunFam" id="1.50.10.10:FF:000053">
    <property type="entry name" value="Putative glycosyl hydrolase"/>
    <property type="match status" value="1"/>
</dbReference>
<dbReference type="SUPFAM" id="SSF48208">
    <property type="entry name" value="Six-hairpin glycosidases"/>
    <property type="match status" value="1"/>
</dbReference>
<evidence type="ECO:0000313" key="6">
    <source>
        <dbReference type="EMBL" id="MBD8030865.1"/>
    </source>
</evidence>
<dbReference type="Pfam" id="PF03632">
    <property type="entry name" value="Glyco_hydro_65m"/>
    <property type="match status" value="1"/>
</dbReference>
<dbReference type="InterPro" id="IPR036412">
    <property type="entry name" value="HAD-like_sf"/>
</dbReference>
<evidence type="ECO:0000256" key="1">
    <source>
        <dbReference type="ARBA" id="ARBA00006171"/>
    </source>
</evidence>
<dbReference type="Gene3D" id="1.50.10.10">
    <property type="match status" value="1"/>
</dbReference>
<comment type="caution">
    <text evidence="6">The sequence shown here is derived from an EMBL/GenBank/DDBJ whole genome shotgun (WGS) entry which is preliminary data.</text>
</comment>